<gene>
    <name evidence="6" type="ORF">BWY41_00959</name>
</gene>
<dbReference type="SUPFAM" id="SSF47240">
    <property type="entry name" value="Ferritin-like"/>
    <property type="match status" value="1"/>
</dbReference>
<dbReference type="Proteomes" id="UP000485569">
    <property type="component" value="Unassembled WGS sequence"/>
</dbReference>
<dbReference type="GO" id="GO:0046872">
    <property type="term" value="F:metal ion binding"/>
    <property type="evidence" value="ECO:0007669"/>
    <property type="project" value="UniProtKB-KW"/>
</dbReference>
<dbReference type="GO" id="GO:0006879">
    <property type="term" value="P:intracellular iron ion homeostasis"/>
    <property type="evidence" value="ECO:0007669"/>
    <property type="project" value="UniProtKB-KW"/>
</dbReference>
<name>A0A1V5SW29_9BACT</name>
<dbReference type="Gene3D" id="6.10.140.1960">
    <property type="match status" value="1"/>
</dbReference>
<proteinExistence type="predicted"/>
<sequence>MANYIEPVEELSNADRDIHRALNSLKEEIEAIDWYYQRAAATAESEIKTILIHNMEEEIEHASMILEWLRRNMEGWNENLKTYLFATEPIGKIETSEKSAEPEIKGDLGIGNLK</sequence>
<organism evidence="6">
    <name type="scientific">Candidatus Atribacter allofermentans</name>
    <dbReference type="NCBI Taxonomy" id="1852833"/>
    <lineage>
        <taxon>Bacteria</taxon>
        <taxon>Pseudomonadati</taxon>
        <taxon>Atribacterota</taxon>
        <taxon>Atribacteria</taxon>
        <taxon>Atribacterales</taxon>
        <taxon>Atribacteraceae</taxon>
        <taxon>Atribacter</taxon>
    </lineage>
</organism>
<evidence type="ECO:0000256" key="4">
    <source>
        <dbReference type="ARBA" id="ARBA00033738"/>
    </source>
</evidence>
<keyword evidence="5" id="KW-1284">Encapsulin nanocompartment</keyword>
<keyword evidence="3" id="KW-0408">Iron</keyword>
<dbReference type="GO" id="GO:0140737">
    <property type="term" value="C:encapsulin nanocompartment"/>
    <property type="evidence" value="ECO:0007669"/>
    <property type="project" value="UniProtKB-SubCell"/>
</dbReference>
<reference evidence="6" key="1">
    <citation type="submission" date="2017-02" db="EMBL/GenBank/DDBJ databases">
        <title>Delving into the versatile metabolic prowess of the omnipresent phylum Bacteroidetes.</title>
        <authorList>
            <person name="Nobu M.K."/>
            <person name="Mei R."/>
            <person name="Narihiro T."/>
            <person name="Kuroda K."/>
            <person name="Liu W.-T."/>
        </authorList>
    </citation>
    <scope>NUCLEOTIDE SEQUENCE</scope>
    <source>
        <strain evidence="6">ADurb.Bin276</strain>
    </source>
</reference>
<comment type="subcellular location">
    <subcellularLocation>
        <location evidence="4">Encapsulin nanocompartment</location>
    </subcellularLocation>
</comment>
<evidence type="ECO:0000256" key="1">
    <source>
        <dbReference type="ARBA" id="ARBA00022434"/>
    </source>
</evidence>
<keyword evidence="2" id="KW-0479">Metal-binding</keyword>
<evidence type="ECO:0008006" key="7">
    <source>
        <dbReference type="Google" id="ProtNLM"/>
    </source>
</evidence>
<evidence type="ECO:0000313" key="6">
    <source>
        <dbReference type="EMBL" id="OQA58750.1"/>
    </source>
</evidence>
<protein>
    <recommendedName>
        <fullName evidence="7">Ferritin-like domain protein</fullName>
    </recommendedName>
</protein>
<dbReference type="GO" id="GO:0004322">
    <property type="term" value="F:ferroxidase activity"/>
    <property type="evidence" value="ECO:0007669"/>
    <property type="project" value="InterPro"/>
</dbReference>
<dbReference type="InterPro" id="IPR009078">
    <property type="entry name" value="Ferritin-like_SF"/>
</dbReference>
<dbReference type="Pfam" id="PF22277">
    <property type="entry name" value="EncFtn-like"/>
    <property type="match status" value="1"/>
</dbReference>
<evidence type="ECO:0000256" key="2">
    <source>
        <dbReference type="ARBA" id="ARBA00022723"/>
    </source>
</evidence>
<evidence type="ECO:0000256" key="5">
    <source>
        <dbReference type="ARBA" id="ARBA00033787"/>
    </source>
</evidence>
<dbReference type="InterPro" id="IPR054581">
    <property type="entry name" value="EncFtn-like"/>
</dbReference>
<dbReference type="NCBIfam" id="TIGR04535">
    <property type="entry name" value="ferrit_encaps"/>
    <property type="match status" value="1"/>
</dbReference>
<accession>A0A1V5SW29</accession>
<evidence type="ECO:0000256" key="3">
    <source>
        <dbReference type="ARBA" id="ARBA00023004"/>
    </source>
</evidence>
<dbReference type="AlphaFoldDB" id="A0A1V5SW29"/>
<comment type="caution">
    <text evidence="6">The sequence shown here is derived from an EMBL/GenBank/DDBJ whole genome shotgun (WGS) entry which is preliminary data.</text>
</comment>
<dbReference type="EMBL" id="MWBQ01000066">
    <property type="protein sequence ID" value="OQA58750.1"/>
    <property type="molecule type" value="Genomic_DNA"/>
</dbReference>
<dbReference type="InterPro" id="IPR030907">
    <property type="entry name" value="Ferrit_encaps"/>
</dbReference>
<keyword evidence="1" id="KW-0409">Iron storage</keyword>